<proteinExistence type="predicted"/>
<keyword evidence="1" id="KW-0479">Metal-binding</keyword>
<comment type="caution">
    <text evidence="4">The sequence shown here is derived from an EMBL/GenBank/DDBJ whole genome shotgun (WGS) entry which is preliminary data.</text>
</comment>
<sequence length="348" mass="37746">MSSYLDFALSLSSLSCLLEAVFLSREVLTSFVLRRLVCVVLDYLGHLLFLLLVFCSCPPLLPTPVAALLEGSALLMVESLSPPRFCTHCRRPGHLESDCYQKQRGVPPRAPPSAPVTTGFTEQDIVRLQRLLASSGSASTGTAASAAVSSPQSGTSSWVLDSGASFHMSPDSSSLSSLRTLTLGPWLGLALGAVTPRDFGSLTGFMFLLPPLPRPLHACLLLPPPPPFSSGTIVLVIFVVLACHLYFVEVFWGLSQEMSRFRVVRVVGLVNRISYLILLVRLYLSDRLIWFILISCSADSLTTFSSSTRQTPFSSLTTVPTLHIFPSHVTFLAYGRPSLPFSLLPSSP</sequence>
<evidence type="ECO:0000256" key="2">
    <source>
        <dbReference type="SAM" id="Phobius"/>
    </source>
</evidence>
<name>A0AAD8TKF9_LOLMU</name>
<dbReference type="Proteomes" id="UP001231189">
    <property type="component" value="Unassembled WGS sequence"/>
</dbReference>
<keyword evidence="5" id="KW-1185">Reference proteome</keyword>
<keyword evidence="2" id="KW-1133">Transmembrane helix</keyword>
<keyword evidence="2" id="KW-0812">Transmembrane</keyword>
<dbReference type="EMBL" id="JAUUTY010000002">
    <property type="protein sequence ID" value="KAK1683332.1"/>
    <property type="molecule type" value="Genomic_DNA"/>
</dbReference>
<keyword evidence="1" id="KW-0862">Zinc</keyword>
<dbReference type="AlphaFoldDB" id="A0AAD8TKF9"/>
<dbReference type="GO" id="GO:0008270">
    <property type="term" value="F:zinc ion binding"/>
    <property type="evidence" value="ECO:0007669"/>
    <property type="project" value="UniProtKB-KW"/>
</dbReference>
<dbReference type="InterPro" id="IPR001878">
    <property type="entry name" value="Znf_CCHC"/>
</dbReference>
<dbReference type="GO" id="GO:0003676">
    <property type="term" value="F:nucleic acid binding"/>
    <property type="evidence" value="ECO:0007669"/>
    <property type="project" value="InterPro"/>
</dbReference>
<evidence type="ECO:0000313" key="4">
    <source>
        <dbReference type="EMBL" id="KAK1683332.1"/>
    </source>
</evidence>
<evidence type="ECO:0000256" key="1">
    <source>
        <dbReference type="PROSITE-ProRule" id="PRU00047"/>
    </source>
</evidence>
<evidence type="ECO:0000313" key="5">
    <source>
        <dbReference type="Proteomes" id="UP001231189"/>
    </source>
</evidence>
<reference evidence="4" key="1">
    <citation type="submission" date="2023-07" db="EMBL/GenBank/DDBJ databases">
        <title>A chromosome-level genome assembly of Lolium multiflorum.</title>
        <authorList>
            <person name="Chen Y."/>
            <person name="Copetti D."/>
            <person name="Kolliker R."/>
            <person name="Studer B."/>
        </authorList>
    </citation>
    <scope>NUCLEOTIDE SEQUENCE</scope>
    <source>
        <strain evidence="4">02402/16</strain>
        <tissue evidence="4">Leaf</tissue>
    </source>
</reference>
<protein>
    <recommendedName>
        <fullName evidence="3">CCHC-type domain-containing protein</fullName>
    </recommendedName>
</protein>
<keyword evidence="2" id="KW-0472">Membrane</keyword>
<feature type="transmembrane region" description="Helical" evidence="2">
    <location>
        <begin position="263"/>
        <end position="282"/>
    </location>
</feature>
<feature type="domain" description="CCHC-type" evidence="3">
    <location>
        <begin position="86"/>
        <end position="99"/>
    </location>
</feature>
<organism evidence="4 5">
    <name type="scientific">Lolium multiflorum</name>
    <name type="common">Italian ryegrass</name>
    <name type="synonym">Lolium perenne subsp. multiflorum</name>
    <dbReference type="NCBI Taxonomy" id="4521"/>
    <lineage>
        <taxon>Eukaryota</taxon>
        <taxon>Viridiplantae</taxon>
        <taxon>Streptophyta</taxon>
        <taxon>Embryophyta</taxon>
        <taxon>Tracheophyta</taxon>
        <taxon>Spermatophyta</taxon>
        <taxon>Magnoliopsida</taxon>
        <taxon>Liliopsida</taxon>
        <taxon>Poales</taxon>
        <taxon>Poaceae</taxon>
        <taxon>BOP clade</taxon>
        <taxon>Pooideae</taxon>
        <taxon>Poodae</taxon>
        <taxon>Poeae</taxon>
        <taxon>Poeae Chloroplast Group 2 (Poeae type)</taxon>
        <taxon>Loliodinae</taxon>
        <taxon>Loliinae</taxon>
        <taxon>Lolium</taxon>
    </lineage>
</organism>
<dbReference type="PROSITE" id="PS50158">
    <property type="entry name" value="ZF_CCHC"/>
    <property type="match status" value="1"/>
</dbReference>
<evidence type="ECO:0000259" key="3">
    <source>
        <dbReference type="PROSITE" id="PS50158"/>
    </source>
</evidence>
<keyword evidence="1" id="KW-0863">Zinc-finger</keyword>
<feature type="transmembrane region" description="Helical" evidence="2">
    <location>
        <begin position="228"/>
        <end position="251"/>
    </location>
</feature>
<gene>
    <name evidence="4" type="ORF">QYE76_044180</name>
</gene>
<accession>A0AAD8TKF9</accession>